<reference evidence="1" key="1">
    <citation type="submission" date="2021-03" db="EMBL/GenBank/DDBJ databases">
        <authorList>
            <person name="Tran Van P."/>
        </authorList>
    </citation>
    <scope>NUCLEOTIDE SEQUENCE</scope>
</reference>
<comment type="caution">
    <text evidence="1">The sequence shown here is derived from an EMBL/GenBank/DDBJ whole genome shotgun (WGS) entry which is preliminary data.</text>
</comment>
<dbReference type="Proteomes" id="UP001153148">
    <property type="component" value="Unassembled WGS sequence"/>
</dbReference>
<keyword evidence="2" id="KW-1185">Reference proteome</keyword>
<organism evidence="1 2">
    <name type="scientific">Timema podura</name>
    <name type="common">Walking stick</name>
    <dbReference type="NCBI Taxonomy" id="61482"/>
    <lineage>
        <taxon>Eukaryota</taxon>
        <taxon>Metazoa</taxon>
        <taxon>Ecdysozoa</taxon>
        <taxon>Arthropoda</taxon>
        <taxon>Hexapoda</taxon>
        <taxon>Insecta</taxon>
        <taxon>Pterygota</taxon>
        <taxon>Neoptera</taxon>
        <taxon>Polyneoptera</taxon>
        <taxon>Phasmatodea</taxon>
        <taxon>Timematodea</taxon>
        <taxon>Timematoidea</taxon>
        <taxon>Timematidae</taxon>
        <taxon>Timema</taxon>
    </lineage>
</organism>
<sequence length="66" mass="7798">MVQLQEYQWRSSRSTPAWPPTELQFSKDTQWRARGMSTEWHWGAWDSPLLGVFGRLDISKDQMLGE</sequence>
<feature type="non-terminal residue" evidence="1">
    <location>
        <position position="66"/>
    </location>
</feature>
<name>A0ABN7PP21_TIMPD</name>
<evidence type="ECO:0000313" key="2">
    <source>
        <dbReference type="Proteomes" id="UP001153148"/>
    </source>
</evidence>
<accession>A0ABN7PP21</accession>
<protein>
    <submittedName>
        <fullName evidence="1">Uncharacterized protein</fullName>
    </submittedName>
</protein>
<proteinExistence type="predicted"/>
<gene>
    <name evidence="1" type="ORF">TPAB3V08_LOCUS15379</name>
</gene>
<dbReference type="EMBL" id="CAJPIN010090221">
    <property type="protein sequence ID" value="CAG2068436.1"/>
    <property type="molecule type" value="Genomic_DNA"/>
</dbReference>
<evidence type="ECO:0000313" key="1">
    <source>
        <dbReference type="EMBL" id="CAG2068436.1"/>
    </source>
</evidence>